<accession>A0AAV9IX31</accession>
<sequence length="183" mass="20799">MTSYYFTWDPFDIFEDFFYDWPRQARRRGQMSLQQREGSNSDSGRAGKQNGASSALAVPSAAAVPAMIAPRMDFKELPDRYVITAEVAGVPREQIKLEMHGDLLTIRGEKKEEHTQEEKDKDGRVVYHRTERAFGSFERSVKLPKNIDKQSVHAACKDGVLTVTVNKAKRDEDERMTIDVAEA</sequence>
<reference evidence="6 7" key="1">
    <citation type="submission" date="2022-07" db="EMBL/GenBank/DDBJ databases">
        <title>Genome-wide signatures of adaptation to extreme environments.</title>
        <authorList>
            <person name="Cho C.H."/>
            <person name="Yoon H.S."/>
        </authorList>
    </citation>
    <scope>NUCLEOTIDE SEQUENCE [LARGE SCALE GENOMIC DNA]</scope>
    <source>
        <strain evidence="6 7">DBV 063 E5</strain>
    </source>
</reference>
<gene>
    <name evidence="6" type="ORF">CDCA_CDCA10G2869</name>
</gene>
<dbReference type="SUPFAM" id="SSF49764">
    <property type="entry name" value="HSP20-like chaperones"/>
    <property type="match status" value="1"/>
</dbReference>
<feature type="compositionally biased region" description="Polar residues" evidence="4">
    <location>
        <begin position="31"/>
        <end position="43"/>
    </location>
</feature>
<feature type="domain" description="SHSP" evidence="5">
    <location>
        <begin position="63"/>
        <end position="183"/>
    </location>
</feature>
<organism evidence="6 7">
    <name type="scientific">Cyanidium caldarium</name>
    <name type="common">Red alga</name>
    <dbReference type="NCBI Taxonomy" id="2771"/>
    <lineage>
        <taxon>Eukaryota</taxon>
        <taxon>Rhodophyta</taxon>
        <taxon>Bangiophyceae</taxon>
        <taxon>Cyanidiales</taxon>
        <taxon>Cyanidiaceae</taxon>
        <taxon>Cyanidium</taxon>
    </lineage>
</organism>
<evidence type="ECO:0000259" key="5">
    <source>
        <dbReference type="PROSITE" id="PS01031"/>
    </source>
</evidence>
<dbReference type="AlphaFoldDB" id="A0AAV9IX31"/>
<proteinExistence type="inferred from homology"/>
<dbReference type="PANTHER" id="PTHR11527">
    <property type="entry name" value="HEAT-SHOCK PROTEIN 20 FAMILY MEMBER"/>
    <property type="match status" value="1"/>
</dbReference>
<dbReference type="EMBL" id="JANCYW010000010">
    <property type="protein sequence ID" value="KAK4536844.1"/>
    <property type="molecule type" value="Genomic_DNA"/>
</dbReference>
<comment type="similarity">
    <text evidence="2 3">Belongs to the small heat shock protein (HSP20) family.</text>
</comment>
<dbReference type="InterPro" id="IPR031107">
    <property type="entry name" value="Small_HSP"/>
</dbReference>
<dbReference type="InterPro" id="IPR002068">
    <property type="entry name" value="A-crystallin/Hsp20_dom"/>
</dbReference>
<keyword evidence="7" id="KW-1185">Reference proteome</keyword>
<dbReference type="Pfam" id="PF00011">
    <property type="entry name" value="HSP20"/>
    <property type="match status" value="1"/>
</dbReference>
<dbReference type="Gene3D" id="2.60.40.790">
    <property type="match status" value="1"/>
</dbReference>
<evidence type="ECO:0000313" key="6">
    <source>
        <dbReference type="EMBL" id="KAK4536844.1"/>
    </source>
</evidence>
<dbReference type="InterPro" id="IPR008978">
    <property type="entry name" value="HSP20-like_chaperone"/>
</dbReference>
<evidence type="ECO:0000256" key="3">
    <source>
        <dbReference type="RuleBase" id="RU003616"/>
    </source>
</evidence>
<evidence type="ECO:0000313" key="7">
    <source>
        <dbReference type="Proteomes" id="UP001301350"/>
    </source>
</evidence>
<protein>
    <recommendedName>
        <fullName evidence="5">SHSP domain-containing protein</fullName>
    </recommendedName>
</protein>
<evidence type="ECO:0000256" key="2">
    <source>
        <dbReference type="PROSITE-ProRule" id="PRU00285"/>
    </source>
</evidence>
<keyword evidence="1" id="KW-0346">Stress response</keyword>
<name>A0AAV9IX31_CYACA</name>
<comment type="caution">
    <text evidence="6">The sequence shown here is derived from an EMBL/GenBank/DDBJ whole genome shotgun (WGS) entry which is preliminary data.</text>
</comment>
<dbReference type="CDD" id="cd06464">
    <property type="entry name" value="ACD_sHsps-like"/>
    <property type="match status" value="1"/>
</dbReference>
<dbReference type="PROSITE" id="PS01031">
    <property type="entry name" value="SHSP"/>
    <property type="match status" value="1"/>
</dbReference>
<evidence type="ECO:0000256" key="1">
    <source>
        <dbReference type="ARBA" id="ARBA00023016"/>
    </source>
</evidence>
<feature type="region of interest" description="Disordered" evidence="4">
    <location>
        <begin position="29"/>
        <end position="55"/>
    </location>
</feature>
<dbReference type="Proteomes" id="UP001301350">
    <property type="component" value="Unassembled WGS sequence"/>
</dbReference>
<evidence type="ECO:0000256" key="4">
    <source>
        <dbReference type="SAM" id="MobiDB-lite"/>
    </source>
</evidence>